<dbReference type="PANTHER" id="PTHR43790">
    <property type="entry name" value="CARBOHYDRATE TRANSPORT ATP-BINDING PROTEIN MG119-RELATED"/>
    <property type="match status" value="1"/>
</dbReference>
<evidence type="ECO:0000256" key="1">
    <source>
        <dbReference type="ARBA" id="ARBA00005417"/>
    </source>
</evidence>
<dbReference type="InterPro" id="IPR003593">
    <property type="entry name" value="AAA+_ATPase"/>
</dbReference>
<dbReference type="InterPro" id="IPR050107">
    <property type="entry name" value="ABC_carbohydrate_import_ATPase"/>
</dbReference>
<dbReference type="PROSITE" id="PS50893">
    <property type="entry name" value="ABC_TRANSPORTER_2"/>
    <property type="match status" value="2"/>
</dbReference>
<dbReference type="Gene3D" id="3.40.50.300">
    <property type="entry name" value="P-loop containing nucleotide triphosphate hydrolases"/>
    <property type="match status" value="2"/>
</dbReference>
<dbReference type="SMART" id="SM00382">
    <property type="entry name" value="AAA"/>
    <property type="match status" value="2"/>
</dbReference>
<keyword evidence="6 8" id="KW-0067">ATP-binding</keyword>
<evidence type="ECO:0000256" key="3">
    <source>
        <dbReference type="ARBA" id="ARBA00022597"/>
    </source>
</evidence>
<name>A0A212LGZ5_9HYPH</name>
<dbReference type="AlphaFoldDB" id="A0A212LGZ5"/>
<dbReference type="EMBL" id="FMJD01000008">
    <property type="protein sequence ID" value="SCM76826.1"/>
    <property type="molecule type" value="Genomic_DNA"/>
</dbReference>
<dbReference type="InterPro" id="IPR017871">
    <property type="entry name" value="ABC_transporter-like_CS"/>
</dbReference>
<gene>
    <name evidence="8" type="primary">rbsA</name>
    <name evidence="8" type="ORF">KL86PLE_40631</name>
</gene>
<evidence type="ECO:0000256" key="5">
    <source>
        <dbReference type="ARBA" id="ARBA00022741"/>
    </source>
</evidence>
<dbReference type="GO" id="GO:0016887">
    <property type="term" value="F:ATP hydrolysis activity"/>
    <property type="evidence" value="ECO:0007669"/>
    <property type="project" value="InterPro"/>
</dbReference>
<dbReference type="InterPro" id="IPR003439">
    <property type="entry name" value="ABC_transporter-like_ATP-bd"/>
</dbReference>
<accession>A0A212LGZ5</accession>
<dbReference type="SUPFAM" id="SSF52540">
    <property type="entry name" value="P-loop containing nucleoside triphosphate hydrolases"/>
    <property type="match status" value="2"/>
</dbReference>
<proteinExistence type="inferred from homology"/>
<reference evidence="8" key="1">
    <citation type="submission" date="2016-08" db="EMBL/GenBank/DDBJ databases">
        <authorList>
            <person name="Seilhamer J.J."/>
        </authorList>
    </citation>
    <scope>NUCLEOTIDE SEQUENCE</scope>
    <source>
        <strain evidence="8">86</strain>
    </source>
</reference>
<dbReference type="Pfam" id="PF00005">
    <property type="entry name" value="ABC_tran"/>
    <property type="match status" value="2"/>
</dbReference>
<dbReference type="GO" id="GO:0005524">
    <property type="term" value="F:ATP binding"/>
    <property type="evidence" value="ECO:0007669"/>
    <property type="project" value="UniProtKB-KW"/>
</dbReference>
<dbReference type="PROSITE" id="PS00211">
    <property type="entry name" value="ABC_TRANSPORTER_1"/>
    <property type="match status" value="1"/>
</dbReference>
<sequence length="510" mass="55285">MPAAANPSATSPSLLDARGLTKVYGNLVALNKADFSVMRGEVRALIGSNGAGKSTLIKILTGAVMPTSGSVTLDGVELQLGRPQEMIRHGIGCIYQHSNMAPAMSVLDNIFLGRQPTRRFGLVDVKAQRREAEELLERYGIDLNLDAVVGELPTVKQKEVEIVKALALEAKVLLMDEPTGWLAASDVRRLHDTIRLLKSRGVGIVYISHMLDEIFTVCDTMTIMRDGCVIAEADVAGMTRAKVIELMVGDRLARESSAAAAEARHPRGNGEVRMCVKGLSRRGMFRDVSFDLYGGEILCITGLIGSKRTELMHAIFGSEPRDAGTVEIDGRTVNFRSPADAMAGGIGFVPEDRHRDGLMLGMTVTENLIMTTLHRFRRLFLLDRRGIDTASCRSIDDLSIKPADGRKLVRHLSGGNQQKVLVGKWLRLGPKVIILDEPTVGVDVGAKAEIYSILRAERDRGAAVLVVSSDLEEVMTVADRIGIMVSGRLRSIHDAADMSLAQVVAEIGAE</sequence>
<keyword evidence="4" id="KW-0677">Repeat</keyword>
<evidence type="ECO:0000256" key="4">
    <source>
        <dbReference type="ARBA" id="ARBA00022737"/>
    </source>
</evidence>
<dbReference type="CDD" id="cd03215">
    <property type="entry name" value="ABC_Carb_Monos_II"/>
    <property type="match status" value="1"/>
</dbReference>
<keyword evidence="2" id="KW-0813">Transport</keyword>
<dbReference type="PANTHER" id="PTHR43790:SF9">
    <property type="entry name" value="GALACTOFURANOSE TRANSPORTER ATP-BINDING PROTEIN YTFR"/>
    <property type="match status" value="1"/>
</dbReference>
<keyword evidence="3" id="KW-0762">Sugar transport</keyword>
<comment type="similarity">
    <text evidence="1">Belongs to the ABC transporter superfamily.</text>
</comment>
<organism evidence="8">
    <name type="scientific">uncultured Pleomorphomonas sp</name>
    <dbReference type="NCBI Taxonomy" id="442121"/>
    <lineage>
        <taxon>Bacteria</taxon>
        <taxon>Pseudomonadati</taxon>
        <taxon>Pseudomonadota</taxon>
        <taxon>Alphaproteobacteria</taxon>
        <taxon>Hyphomicrobiales</taxon>
        <taxon>Pleomorphomonadaceae</taxon>
        <taxon>Pleomorphomonas</taxon>
        <taxon>environmental samples</taxon>
    </lineage>
</organism>
<keyword evidence="5" id="KW-0547">Nucleotide-binding</keyword>
<dbReference type="InterPro" id="IPR027417">
    <property type="entry name" value="P-loop_NTPase"/>
</dbReference>
<dbReference type="EC" id="3.6.3.17" evidence="8"/>
<protein>
    <submittedName>
        <fullName evidence="8">Ribose import ATP-binding protein RbsA 2</fullName>
        <ecNumber evidence="8">3.6.3.17</ecNumber>
    </submittedName>
</protein>
<evidence type="ECO:0000256" key="2">
    <source>
        <dbReference type="ARBA" id="ARBA00022448"/>
    </source>
</evidence>
<keyword evidence="8" id="KW-0378">Hydrolase</keyword>
<evidence type="ECO:0000313" key="8">
    <source>
        <dbReference type="EMBL" id="SCM76826.1"/>
    </source>
</evidence>
<evidence type="ECO:0000259" key="7">
    <source>
        <dbReference type="PROSITE" id="PS50893"/>
    </source>
</evidence>
<evidence type="ECO:0000256" key="6">
    <source>
        <dbReference type="ARBA" id="ARBA00022840"/>
    </source>
</evidence>
<dbReference type="RefSeq" id="WP_288196879.1">
    <property type="nucleotide sequence ID" value="NZ_LT608334.1"/>
</dbReference>
<feature type="domain" description="ABC transporter" evidence="7">
    <location>
        <begin position="15"/>
        <end position="251"/>
    </location>
</feature>
<feature type="domain" description="ABC transporter" evidence="7">
    <location>
        <begin position="270"/>
        <end position="507"/>
    </location>
</feature>
<dbReference type="CDD" id="cd03216">
    <property type="entry name" value="ABC_Carb_Monos_I"/>
    <property type="match status" value="1"/>
</dbReference>